<dbReference type="Proteomes" id="UP000828941">
    <property type="component" value="Chromosome 11"/>
</dbReference>
<organism evidence="1 2">
    <name type="scientific">Bauhinia variegata</name>
    <name type="common">Purple orchid tree</name>
    <name type="synonym">Phanera variegata</name>
    <dbReference type="NCBI Taxonomy" id="167791"/>
    <lineage>
        <taxon>Eukaryota</taxon>
        <taxon>Viridiplantae</taxon>
        <taxon>Streptophyta</taxon>
        <taxon>Embryophyta</taxon>
        <taxon>Tracheophyta</taxon>
        <taxon>Spermatophyta</taxon>
        <taxon>Magnoliopsida</taxon>
        <taxon>eudicotyledons</taxon>
        <taxon>Gunneridae</taxon>
        <taxon>Pentapetalae</taxon>
        <taxon>rosids</taxon>
        <taxon>fabids</taxon>
        <taxon>Fabales</taxon>
        <taxon>Fabaceae</taxon>
        <taxon>Cercidoideae</taxon>
        <taxon>Cercideae</taxon>
        <taxon>Bauhiniinae</taxon>
        <taxon>Bauhinia</taxon>
    </lineage>
</organism>
<gene>
    <name evidence="1" type="ORF">L6164_027001</name>
</gene>
<keyword evidence="2" id="KW-1185">Reference proteome</keyword>
<name>A0ACB9LTD7_BAUVA</name>
<sequence length="319" mass="36625">MSIAGLKDSERNHKKSFHRRNDSGELDVFEAARYFSGYNEAVVYNNGSSYAQKMMREERNGHRGRISLDMPMRSLLPQQFHGVEKQMKEKKHKQPSSPGGRLASFLNSLFSQSASKKKKSKSSSQSLKDHEDESPGGRRRRRSSISHFRSSSTADSKSLYSSFRSGFRTPPNIETPTKSCKEFRTFSDEKQEALSLSRYFGHINPTALENDFLDDKIKRSLAWLDENHKYSNGLSERHRNWANEVSDEKDRIWMNKYSSEEKEFRKFNEVDDGAESDSSSDLFELQNYDLGYYSSGLPVYETTNMDTIKRGAPISNGPL</sequence>
<accession>A0ACB9LTD7</accession>
<dbReference type="EMBL" id="CM039436">
    <property type="protein sequence ID" value="KAI4314059.1"/>
    <property type="molecule type" value="Genomic_DNA"/>
</dbReference>
<evidence type="ECO:0000313" key="2">
    <source>
        <dbReference type="Proteomes" id="UP000828941"/>
    </source>
</evidence>
<comment type="caution">
    <text evidence="1">The sequence shown here is derived from an EMBL/GenBank/DDBJ whole genome shotgun (WGS) entry which is preliminary data.</text>
</comment>
<reference evidence="1 2" key="1">
    <citation type="journal article" date="2022" name="DNA Res.">
        <title>Chromosomal-level genome assembly of the orchid tree Bauhinia variegata (Leguminosae; Cercidoideae) supports the allotetraploid origin hypothesis of Bauhinia.</title>
        <authorList>
            <person name="Zhong Y."/>
            <person name="Chen Y."/>
            <person name="Zheng D."/>
            <person name="Pang J."/>
            <person name="Liu Y."/>
            <person name="Luo S."/>
            <person name="Meng S."/>
            <person name="Qian L."/>
            <person name="Wei D."/>
            <person name="Dai S."/>
            <person name="Zhou R."/>
        </authorList>
    </citation>
    <scope>NUCLEOTIDE SEQUENCE [LARGE SCALE GENOMIC DNA]</scope>
    <source>
        <strain evidence="1">BV-YZ2020</strain>
    </source>
</reference>
<proteinExistence type="predicted"/>
<evidence type="ECO:0000313" key="1">
    <source>
        <dbReference type="EMBL" id="KAI4314059.1"/>
    </source>
</evidence>
<protein>
    <submittedName>
        <fullName evidence="1">Uncharacterized protein</fullName>
    </submittedName>
</protein>